<evidence type="ECO:0000313" key="6">
    <source>
        <dbReference type="Proteomes" id="UP000185746"/>
    </source>
</evidence>
<dbReference type="Pfam" id="PF13302">
    <property type="entry name" value="Acetyltransf_3"/>
    <property type="match status" value="1"/>
</dbReference>
<dbReference type="PANTHER" id="PTHR43792:SF8">
    <property type="entry name" value="[RIBOSOMAL PROTEIN US5]-ALANINE N-ACETYLTRANSFERASE"/>
    <property type="match status" value="1"/>
</dbReference>
<evidence type="ECO:0000256" key="2">
    <source>
        <dbReference type="ARBA" id="ARBA00023315"/>
    </source>
</evidence>
<protein>
    <submittedName>
        <fullName evidence="5">GNAT family N-acetyltransferase</fullName>
    </submittedName>
</protein>
<feature type="domain" description="N-acetyltransferase" evidence="4">
    <location>
        <begin position="20"/>
        <end position="170"/>
    </location>
</feature>
<dbReference type="InterPro" id="IPR000182">
    <property type="entry name" value="GNAT_dom"/>
</dbReference>
<name>A0A1D8JG95_9BACL</name>
<dbReference type="PANTHER" id="PTHR43792">
    <property type="entry name" value="GNAT FAMILY, PUTATIVE (AFU_ORTHOLOGUE AFUA_3G00765)-RELATED-RELATED"/>
    <property type="match status" value="1"/>
</dbReference>
<accession>A0A1D8JG95</accession>
<dbReference type="PROSITE" id="PS51186">
    <property type="entry name" value="GNAT"/>
    <property type="match status" value="1"/>
</dbReference>
<keyword evidence="1 5" id="KW-0808">Transferase</keyword>
<dbReference type="RefSeq" id="WP_075527881.1">
    <property type="nucleotide sequence ID" value="NZ_CP017560.1"/>
</dbReference>
<dbReference type="KEGG" id="surl:BI350_09505"/>
<evidence type="ECO:0000256" key="3">
    <source>
        <dbReference type="ARBA" id="ARBA00038502"/>
    </source>
</evidence>
<evidence type="ECO:0000313" key="5">
    <source>
        <dbReference type="EMBL" id="AOV07742.1"/>
    </source>
</evidence>
<dbReference type="GO" id="GO:0016747">
    <property type="term" value="F:acyltransferase activity, transferring groups other than amino-acyl groups"/>
    <property type="evidence" value="ECO:0007669"/>
    <property type="project" value="InterPro"/>
</dbReference>
<gene>
    <name evidence="5" type="ORF">BI350_09505</name>
</gene>
<keyword evidence="6" id="KW-1185">Reference proteome</keyword>
<comment type="similarity">
    <text evidence="3">Belongs to the acetyltransferase family. RimJ subfamily.</text>
</comment>
<dbReference type="Gene3D" id="3.40.630.30">
    <property type="match status" value="1"/>
</dbReference>
<dbReference type="SUPFAM" id="SSF55729">
    <property type="entry name" value="Acyl-CoA N-acyltransferases (Nat)"/>
    <property type="match status" value="1"/>
</dbReference>
<proteinExistence type="inferred from homology"/>
<dbReference type="InterPro" id="IPR051531">
    <property type="entry name" value="N-acetyltransferase"/>
</dbReference>
<evidence type="ECO:0000256" key="1">
    <source>
        <dbReference type="ARBA" id="ARBA00022679"/>
    </source>
</evidence>
<organism evidence="5 6">
    <name type="scientific">Sporosarcina ureilytica</name>
    <dbReference type="NCBI Taxonomy" id="298596"/>
    <lineage>
        <taxon>Bacteria</taxon>
        <taxon>Bacillati</taxon>
        <taxon>Bacillota</taxon>
        <taxon>Bacilli</taxon>
        <taxon>Bacillales</taxon>
        <taxon>Caryophanaceae</taxon>
        <taxon>Sporosarcina</taxon>
    </lineage>
</organism>
<evidence type="ECO:0000259" key="4">
    <source>
        <dbReference type="PROSITE" id="PS51186"/>
    </source>
</evidence>
<reference evidence="5 6" key="1">
    <citation type="submission" date="2016-09" db="EMBL/GenBank/DDBJ databases">
        <title>Complete genome sequence of the Lysinibacillus sphaericus LMG 22257, a specie of Bacillus with ureolytic activity that can effectively biodeposit calcium carbonate.</title>
        <authorList>
            <person name="Yan W."/>
        </authorList>
    </citation>
    <scope>NUCLEOTIDE SEQUENCE [LARGE SCALE GENOMIC DNA]</scope>
    <source>
        <strain evidence="5 6">LMG 22257</strain>
    </source>
</reference>
<keyword evidence="2" id="KW-0012">Acyltransferase</keyword>
<dbReference type="EMBL" id="CP017560">
    <property type="protein sequence ID" value="AOV07742.1"/>
    <property type="molecule type" value="Genomic_DNA"/>
</dbReference>
<dbReference type="Proteomes" id="UP000185746">
    <property type="component" value="Chromosome"/>
</dbReference>
<sequence length="186" mass="21521">MRLVTDRLLLKPYKHEFADVIYLVVSQAEIADTMITIPHPYPKEVVYKWIDYLHRSAKEGTAFEFAIFLKEYPDKYIGNCGLVSISNSHQKAEIAYFIDKNEWGKGYATEVAYSMISYGFEKLGLERIYGHCMSRNPASRKVMEKVGFQFEGTLRHDVKKGEVFEDLDLLGMIRTDYNKLNSAIIK</sequence>
<dbReference type="AlphaFoldDB" id="A0A1D8JG95"/>
<dbReference type="InterPro" id="IPR016181">
    <property type="entry name" value="Acyl_CoA_acyltransferase"/>
</dbReference>